<feature type="signal peptide" evidence="1">
    <location>
        <begin position="1"/>
        <end position="23"/>
    </location>
</feature>
<keyword evidence="1" id="KW-0732">Signal</keyword>
<reference evidence="3" key="1">
    <citation type="journal article" date="2019" name="Int. J. Syst. Evol. Microbiol.">
        <title>The Global Catalogue of Microorganisms (GCM) 10K type strain sequencing project: providing services to taxonomists for standard genome sequencing and annotation.</title>
        <authorList>
            <consortium name="The Broad Institute Genomics Platform"/>
            <consortium name="The Broad Institute Genome Sequencing Center for Infectious Disease"/>
            <person name="Wu L."/>
            <person name="Ma J."/>
        </authorList>
    </citation>
    <scope>NUCLEOTIDE SEQUENCE [LARGE SCALE GENOMIC DNA]</scope>
    <source>
        <strain evidence="3">CGMCC 1.8957</strain>
    </source>
</reference>
<proteinExistence type="predicted"/>
<feature type="chain" id="PRO_5045512731" description="Tetratricopeptide repeat protein" evidence="1">
    <location>
        <begin position="24"/>
        <end position="617"/>
    </location>
</feature>
<evidence type="ECO:0000313" key="3">
    <source>
        <dbReference type="Proteomes" id="UP000652430"/>
    </source>
</evidence>
<comment type="caution">
    <text evidence="2">The sequence shown here is derived from an EMBL/GenBank/DDBJ whole genome shotgun (WGS) entry which is preliminary data.</text>
</comment>
<dbReference type="EMBL" id="BNAQ01000006">
    <property type="protein sequence ID" value="GHH23269.1"/>
    <property type="molecule type" value="Genomic_DNA"/>
</dbReference>
<sequence>MTHARFMLAAVALLATASAPSVAPTVAEPVGADDAGDATADADAAATDVAPVPVRAKTGLPRFAPQLANSPTIFGPNGWRVAGQVEGWAGLIAARPAMRQAARWAYATRQVSLGRGAEAVGALEVMRQDDPDLALVPSYQLALGATLTLLDRPAAAMAALAGERLQSDPEACAWRMRALGQAGLGGPALAELRCALPALNARSVKDRTPFLLAAARSAIAVGQPGLVAQVLGAMPAADPAATVLRGRATLALGQRSQGQLLLAQARQIGDRAQRLDAELALIEDRAHHGTLPPTDIARLRQIRFVWRGDEIEMRALQLSYAVALRTHDVRATLEAGATIFRYFNGGADRAALTAALQQTLTAALAPDHAMPLDRVAGLYWEYRDLSPAGAAGDLLVVQLADRLQSAGLYERGAELLDHQLRVRTRDVAQGPLSARVASLFILAGAPARALAAIRDTEGNVYPNDMLWARHRVEAVALDQLGRTNEALAVLQDVPDGEAIRGELNWRRHDWKALAAATPPAPGDALTDVAQARILRLAVALAMLGREGELARLRAQYGAAFATLPTAPAFAALTAAVGAVDPATVSAAMAAIPSSSPAGGIADLIDAAPQVAETPSAS</sequence>
<organism evidence="2 3">
    <name type="scientific">Sphingomonas glacialis</name>
    <dbReference type="NCBI Taxonomy" id="658225"/>
    <lineage>
        <taxon>Bacteria</taxon>
        <taxon>Pseudomonadati</taxon>
        <taxon>Pseudomonadota</taxon>
        <taxon>Alphaproteobacteria</taxon>
        <taxon>Sphingomonadales</taxon>
        <taxon>Sphingomonadaceae</taxon>
        <taxon>Sphingomonas</taxon>
    </lineage>
</organism>
<name>A0ABQ3LQB5_9SPHN</name>
<keyword evidence="3" id="KW-1185">Reference proteome</keyword>
<evidence type="ECO:0008006" key="4">
    <source>
        <dbReference type="Google" id="ProtNLM"/>
    </source>
</evidence>
<gene>
    <name evidence="2" type="ORF">GCM10008023_34040</name>
</gene>
<accession>A0ABQ3LQB5</accession>
<evidence type="ECO:0000313" key="2">
    <source>
        <dbReference type="EMBL" id="GHH23269.1"/>
    </source>
</evidence>
<evidence type="ECO:0000256" key="1">
    <source>
        <dbReference type="SAM" id="SignalP"/>
    </source>
</evidence>
<protein>
    <recommendedName>
        <fullName evidence="4">Tetratricopeptide repeat protein</fullName>
    </recommendedName>
</protein>
<dbReference type="Proteomes" id="UP000652430">
    <property type="component" value="Unassembled WGS sequence"/>
</dbReference>